<sequence length="311" mass="34153">MNTSDPAGWVRRPRAVSRGAVVVEACPEELVQHIRLCNQATGQKAAPRAASASAEFLRDLQAAFETLPAAVQRLVPADFFGVYLARGLGCSAVVDVVRYQGRTLGSALVIDVDALAMRDANAWASWKESEPFTDDGTLEIRLTIAHAGEDDRRTALQFILLHEIGHLAVCGRRFLPEWWMAPANLGTSQDYAFLDFSWEVDAGKSIAPRSTSVAEMRRTVSFYCDAGLSAETAVGLYGGLLDSDFPTLYAIANAYEDFSECLALYVHTRLLRRPYRLELQLGDETYLVDDPDSVAARCMAKFSFVESLLAS</sequence>
<comment type="caution">
    <text evidence="1">The sequence shown here is derived from an EMBL/GenBank/DDBJ whole genome shotgun (WGS) entry which is preliminary data.</text>
</comment>
<protein>
    <submittedName>
        <fullName evidence="1">Uncharacterized protein</fullName>
    </submittedName>
</protein>
<dbReference type="AlphaFoldDB" id="A0A848H669"/>
<organism evidence="1 2">
    <name type="scientific">Ramlibacter agri</name>
    <dbReference type="NCBI Taxonomy" id="2728837"/>
    <lineage>
        <taxon>Bacteria</taxon>
        <taxon>Pseudomonadati</taxon>
        <taxon>Pseudomonadota</taxon>
        <taxon>Betaproteobacteria</taxon>
        <taxon>Burkholderiales</taxon>
        <taxon>Comamonadaceae</taxon>
        <taxon>Ramlibacter</taxon>
    </lineage>
</organism>
<accession>A0A848H669</accession>
<reference evidence="1 2" key="1">
    <citation type="submission" date="2020-04" db="EMBL/GenBank/DDBJ databases">
        <title>Ramlibacter sp. G-1-2-2 isolated from soil.</title>
        <authorList>
            <person name="Dahal R.H."/>
        </authorList>
    </citation>
    <scope>NUCLEOTIDE SEQUENCE [LARGE SCALE GENOMIC DNA]</scope>
    <source>
        <strain evidence="1 2">G-1-2-2</strain>
    </source>
</reference>
<gene>
    <name evidence="1" type="ORF">HHL11_09960</name>
</gene>
<dbReference type="RefSeq" id="WP_169418236.1">
    <property type="nucleotide sequence ID" value="NZ_JABBFX010000001.1"/>
</dbReference>
<dbReference type="Proteomes" id="UP000541185">
    <property type="component" value="Unassembled WGS sequence"/>
</dbReference>
<name>A0A848H669_9BURK</name>
<proteinExistence type="predicted"/>
<evidence type="ECO:0000313" key="2">
    <source>
        <dbReference type="Proteomes" id="UP000541185"/>
    </source>
</evidence>
<dbReference type="EMBL" id="JABBFX010000001">
    <property type="protein sequence ID" value="NML44073.1"/>
    <property type="molecule type" value="Genomic_DNA"/>
</dbReference>
<evidence type="ECO:0000313" key="1">
    <source>
        <dbReference type="EMBL" id="NML44073.1"/>
    </source>
</evidence>
<keyword evidence="2" id="KW-1185">Reference proteome</keyword>